<name>A0AAW2C502_9ROSI</name>
<comment type="subcellular location">
    <subcellularLocation>
        <location evidence="1">Cell membrane</location>
        <topology evidence="1">Single-pass type I membrane protein</topology>
    </subcellularLocation>
</comment>
<organism evidence="15 16">
    <name type="scientific">Lithocarpus litseifolius</name>
    <dbReference type="NCBI Taxonomy" id="425828"/>
    <lineage>
        <taxon>Eukaryota</taxon>
        <taxon>Viridiplantae</taxon>
        <taxon>Streptophyta</taxon>
        <taxon>Embryophyta</taxon>
        <taxon>Tracheophyta</taxon>
        <taxon>Spermatophyta</taxon>
        <taxon>Magnoliopsida</taxon>
        <taxon>eudicotyledons</taxon>
        <taxon>Gunneridae</taxon>
        <taxon>Pentapetalae</taxon>
        <taxon>rosids</taxon>
        <taxon>fabids</taxon>
        <taxon>Fagales</taxon>
        <taxon>Fagaceae</taxon>
        <taxon>Lithocarpus</taxon>
    </lineage>
</organism>
<dbReference type="PROSITE" id="PS51450">
    <property type="entry name" value="LRR"/>
    <property type="match status" value="2"/>
</dbReference>
<comment type="similarity">
    <text evidence="2">Belongs to the RLP family.</text>
</comment>
<dbReference type="FunFam" id="3.80.10.10:FF:000095">
    <property type="entry name" value="LRR receptor-like serine/threonine-protein kinase GSO1"/>
    <property type="match status" value="1"/>
</dbReference>
<evidence type="ECO:0000259" key="14">
    <source>
        <dbReference type="Pfam" id="PF23598"/>
    </source>
</evidence>
<dbReference type="Pfam" id="PF00560">
    <property type="entry name" value="LRR_1"/>
    <property type="match status" value="3"/>
</dbReference>
<dbReference type="Pfam" id="PF13855">
    <property type="entry name" value="LRR_8"/>
    <property type="match status" value="2"/>
</dbReference>
<evidence type="ECO:0000256" key="11">
    <source>
        <dbReference type="ARBA" id="ARBA00023180"/>
    </source>
</evidence>
<dbReference type="SMART" id="SM00369">
    <property type="entry name" value="LRR_TYP"/>
    <property type="match status" value="8"/>
</dbReference>
<gene>
    <name evidence="15" type="ORF">SO802_022994</name>
</gene>
<dbReference type="InterPro" id="IPR055414">
    <property type="entry name" value="LRR_R13L4/SHOC2-like"/>
</dbReference>
<evidence type="ECO:0000256" key="4">
    <source>
        <dbReference type="ARBA" id="ARBA00022614"/>
    </source>
</evidence>
<dbReference type="Pfam" id="PF08263">
    <property type="entry name" value="LRRNT_2"/>
    <property type="match status" value="1"/>
</dbReference>
<dbReference type="GO" id="GO:0005886">
    <property type="term" value="C:plasma membrane"/>
    <property type="evidence" value="ECO:0007669"/>
    <property type="project" value="UniProtKB-SubCell"/>
</dbReference>
<dbReference type="Pfam" id="PF23598">
    <property type="entry name" value="LRR_14"/>
    <property type="match status" value="1"/>
</dbReference>
<dbReference type="SUPFAM" id="SSF52058">
    <property type="entry name" value="L domain-like"/>
    <property type="match status" value="2"/>
</dbReference>
<dbReference type="FunFam" id="3.80.10.10:FF:000041">
    <property type="entry name" value="LRR receptor-like serine/threonine-protein kinase ERECTA"/>
    <property type="match status" value="1"/>
</dbReference>
<evidence type="ECO:0000313" key="15">
    <source>
        <dbReference type="EMBL" id="KAK9993291.1"/>
    </source>
</evidence>
<protein>
    <recommendedName>
        <fullName evidence="17">Leucine-rich repeat-containing N-terminal plant-type domain-containing protein</fullName>
    </recommendedName>
</protein>
<dbReference type="PANTHER" id="PTHR48061:SF12">
    <property type="entry name" value="DISEASE RESISTANCE LIKE PROTEIN"/>
    <property type="match status" value="1"/>
</dbReference>
<dbReference type="InterPro" id="IPR046956">
    <property type="entry name" value="RLP23-like"/>
</dbReference>
<evidence type="ECO:0000256" key="12">
    <source>
        <dbReference type="SAM" id="Phobius"/>
    </source>
</evidence>
<keyword evidence="8 12" id="KW-1133">Transmembrane helix</keyword>
<evidence type="ECO:0000256" key="7">
    <source>
        <dbReference type="ARBA" id="ARBA00022737"/>
    </source>
</evidence>
<reference evidence="15 16" key="1">
    <citation type="submission" date="2024-01" db="EMBL/GenBank/DDBJ databases">
        <title>A telomere-to-telomere, gap-free genome of sweet tea (Lithocarpus litseifolius).</title>
        <authorList>
            <person name="Zhou J."/>
        </authorList>
    </citation>
    <scope>NUCLEOTIDE SEQUENCE [LARGE SCALE GENOMIC DNA]</scope>
    <source>
        <strain evidence="15">Zhou-2022a</strain>
        <tissue evidence="15">Leaf</tissue>
    </source>
</reference>
<evidence type="ECO:0000256" key="1">
    <source>
        <dbReference type="ARBA" id="ARBA00004251"/>
    </source>
</evidence>
<feature type="domain" description="Disease resistance R13L4/SHOC-2-like LRR" evidence="14">
    <location>
        <begin position="324"/>
        <end position="556"/>
    </location>
</feature>
<proteinExistence type="inferred from homology"/>
<evidence type="ECO:0000256" key="8">
    <source>
        <dbReference type="ARBA" id="ARBA00022989"/>
    </source>
</evidence>
<evidence type="ECO:0000259" key="13">
    <source>
        <dbReference type="Pfam" id="PF08263"/>
    </source>
</evidence>
<dbReference type="Gene3D" id="3.80.10.10">
    <property type="entry name" value="Ribonuclease Inhibitor"/>
    <property type="match status" value="6"/>
</dbReference>
<dbReference type="PRINTS" id="PR00019">
    <property type="entry name" value="LEURICHRPT"/>
</dbReference>
<dbReference type="PANTHER" id="PTHR48061">
    <property type="entry name" value="LEUCINE-RICH REPEAT RECEPTOR PROTEIN KINASE EMS1-LIKE-RELATED"/>
    <property type="match status" value="1"/>
</dbReference>
<keyword evidence="10" id="KW-0675">Receptor</keyword>
<keyword evidence="3" id="KW-1003">Cell membrane</keyword>
<accession>A0AAW2C502</accession>
<evidence type="ECO:0000313" key="16">
    <source>
        <dbReference type="Proteomes" id="UP001459277"/>
    </source>
</evidence>
<keyword evidence="16" id="KW-1185">Reference proteome</keyword>
<dbReference type="Proteomes" id="UP001459277">
    <property type="component" value="Unassembled WGS sequence"/>
</dbReference>
<evidence type="ECO:0000256" key="10">
    <source>
        <dbReference type="ARBA" id="ARBA00023170"/>
    </source>
</evidence>
<keyword evidence="9 12" id="KW-0472">Membrane</keyword>
<dbReference type="SUPFAM" id="SSF52047">
    <property type="entry name" value="RNI-like"/>
    <property type="match status" value="1"/>
</dbReference>
<evidence type="ECO:0000256" key="9">
    <source>
        <dbReference type="ARBA" id="ARBA00023136"/>
    </source>
</evidence>
<keyword evidence="7" id="KW-0677">Repeat</keyword>
<sequence>MFLSSFFHPAYYSSSIRPLCRIDESSALLQFKENFIVNSTCGGPDDYPKVASWMLEGENSSCCFWDGVDCDDDTGHVIGLNLSSSCLYGSINSSSSLFRLMHLRQLDLSHNFFNYSRIPSTIGNLSMLTYLNLSYSFFQGQIPSEISLLYKLSILDLSYNSRSIVQRLELKRPILESLVQNLTNLEKLDLSMVDISSPVPNQLANISSLTALALPTCRLVGQFPIRILQLPNLQFLSLGNNFDLKGYLPHLHWSSRLKFLSVGRTGFSGEIPASIGNLDSLELLNLEDCKFSGLIPPSLGNLSKLTHLVLSGDHFREQTPSFFSNLSQLILLSISSCNMSSGSLSWLNQLNKINHLRLSKNNLREIPPSLANFTQLTELDLSSNDFTSRIPFWVFNLTKLVYLDFSLNKLSGAISSSISQLENLEYLDLFSNNLSGTVELDMLLRLKNLTALCVSLNKLSLLPPKNSNATLQKFMILGLASCNLSEFPNFLQNQDRLRSLDLAFNNIGGQIPQWFWKTSTQNLIFLDLSHNFLTGFSQTLVVLPWSRLFFLDISSNKLQGSLPVPQSPIFFYSISKNELTGEISTLICNLIFLEVLDLSENNLSGKIPKCLGNFSNSLTILNLRGNNLHGTIPHTWTSGNKLRMIDVGDNKLRGQVPKSIVNCMLLENLDLGNNQINDSFPFWLATLPELKILILRSNYFHGPIAAPEFSLVFPKLRIFDISCNGITGSLPSKFFQSWHAMKMVEDGQLSYMQVKTFVFQMGSLGHFSDHYDYSMIMTNKHLTTEYYKIIEVLAIIDFSHNRFEGLIPESIETLKGLRALNLSNNIFTGHIPSSLGHLTFLESLDLSHNKLSGEIPQQLVLLTFLASFDISYNNFTGSIPRGYQFDTFLNSSFEENLGLCGNPLSRKCEGSPPLIFKENLEYSRSSIEIDWTFVVIGYGSGFIIGLVIGHKMSTRKLDWLVNLFGIRKQKWQRQKIWGRWK</sequence>
<keyword evidence="5 12" id="KW-0812">Transmembrane</keyword>
<dbReference type="InterPro" id="IPR003591">
    <property type="entry name" value="Leu-rich_rpt_typical-subtyp"/>
</dbReference>
<dbReference type="AlphaFoldDB" id="A0AAW2C502"/>
<dbReference type="FunFam" id="3.80.10.10:FF:000111">
    <property type="entry name" value="LRR receptor-like serine/threonine-protein kinase ERECTA"/>
    <property type="match status" value="1"/>
</dbReference>
<feature type="transmembrane region" description="Helical" evidence="12">
    <location>
        <begin position="931"/>
        <end position="949"/>
    </location>
</feature>
<evidence type="ECO:0000256" key="5">
    <source>
        <dbReference type="ARBA" id="ARBA00022692"/>
    </source>
</evidence>
<dbReference type="EMBL" id="JAZDWU010000008">
    <property type="protein sequence ID" value="KAK9993291.1"/>
    <property type="molecule type" value="Genomic_DNA"/>
</dbReference>
<dbReference type="InterPro" id="IPR032675">
    <property type="entry name" value="LRR_dom_sf"/>
</dbReference>
<keyword evidence="4" id="KW-0433">Leucine-rich repeat</keyword>
<dbReference type="InterPro" id="IPR013210">
    <property type="entry name" value="LRR_N_plant-typ"/>
</dbReference>
<evidence type="ECO:0000256" key="3">
    <source>
        <dbReference type="ARBA" id="ARBA00022475"/>
    </source>
</evidence>
<comment type="caution">
    <text evidence="15">The sequence shown here is derived from an EMBL/GenBank/DDBJ whole genome shotgun (WGS) entry which is preliminary data.</text>
</comment>
<evidence type="ECO:0000256" key="6">
    <source>
        <dbReference type="ARBA" id="ARBA00022729"/>
    </source>
</evidence>
<evidence type="ECO:0000256" key="2">
    <source>
        <dbReference type="ARBA" id="ARBA00009592"/>
    </source>
</evidence>
<keyword evidence="11" id="KW-0325">Glycoprotein</keyword>
<evidence type="ECO:0008006" key="17">
    <source>
        <dbReference type="Google" id="ProtNLM"/>
    </source>
</evidence>
<keyword evidence="6" id="KW-0732">Signal</keyword>
<dbReference type="InterPro" id="IPR001611">
    <property type="entry name" value="Leu-rich_rpt"/>
</dbReference>
<feature type="domain" description="Leucine-rich repeat-containing N-terminal plant-type" evidence="13">
    <location>
        <begin position="23"/>
        <end position="71"/>
    </location>
</feature>